<evidence type="ECO:0000256" key="11">
    <source>
        <dbReference type="PROSITE-ProRule" id="PRU01360"/>
    </source>
</evidence>
<evidence type="ECO:0000256" key="3">
    <source>
        <dbReference type="ARBA" id="ARBA00022452"/>
    </source>
</evidence>
<comment type="caution">
    <text evidence="16">The sequence shown here is derived from an EMBL/GenBank/DDBJ whole genome shotgun (WGS) entry which is preliminary data.</text>
</comment>
<keyword evidence="3 11" id="KW-1134">Transmembrane beta strand</keyword>
<keyword evidence="16" id="KW-0675">Receptor</keyword>
<evidence type="ECO:0000313" key="17">
    <source>
        <dbReference type="Proteomes" id="UP001162802"/>
    </source>
</evidence>
<dbReference type="RefSeq" id="WP_243796446.1">
    <property type="nucleotide sequence ID" value="NZ_JALHAT010000001.1"/>
</dbReference>
<name>A0ABT0A7Y2_9SPHN</name>
<evidence type="ECO:0000256" key="10">
    <source>
        <dbReference type="ARBA" id="ARBA00023237"/>
    </source>
</evidence>
<evidence type="ECO:0000256" key="12">
    <source>
        <dbReference type="RuleBase" id="RU003357"/>
    </source>
</evidence>
<keyword evidence="4" id="KW-0410">Iron transport</keyword>
<proteinExistence type="inferred from homology"/>
<evidence type="ECO:0000256" key="8">
    <source>
        <dbReference type="ARBA" id="ARBA00023077"/>
    </source>
</evidence>
<dbReference type="InterPro" id="IPR036942">
    <property type="entry name" value="Beta-barrel_TonB_sf"/>
</dbReference>
<accession>A0ABT0A7Y2</accession>
<reference evidence="16" key="1">
    <citation type="submission" date="2022-03" db="EMBL/GenBank/DDBJ databases">
        <title>Identification of a novel bacterium isolated from mangrove sediments.</title>
        <authorList>
            <person name="Pan X."/>
        </authorList>
    </citation>
    <scope>NUCLEOTIDE SEQUENCE</scope>
    <source>
        <strain evidence="16">B2637</strain>
    </source>
</reference>
<evidence type="ECO:0000256" key="9">
    <source>
        <dbReference type="ARBA" id="ARBA00023136"/>
    </source>
</evidence>
<keyword evidence="7" id="KW-0406">Ion transport</keyword>
<evidence type="ECO:0000256" key="4">
    <source>
        <dbReference type="ARBA" id="ARBA00022496"/>
    </source>
</evidence>
<dbReference type="SUPFAM" id="SSF56935">
    <property type="entry name" value="Porins"/>
    <property type="match status" value="1"/>
</dbReference>
<evidence type="ECO:0000313" key="16">
    <source>
        <dbReference type="EMBL" id="MCJ1959291.1"/>
    </source>
</evidence>
<keyword evidence="8 12" id="KW-0798">TonB box</keyword>
<keyword evidence="2 11" id="KW-0813">Transport</keyword>
<comment type="similarity">
    <text evidence="11 12">Belongs to the TonB-dependent receptor family.</text>
</comment>
<keyword evidence="10 11" id="KW-0998">Cell outer membrane</keyword>
<sequence length="760" mass="80725">MNFRKTELACGIAAGVMALALGAPAFAQDMAAEAAAEDTVTGNAIIVTANMREETLQEVPIAVSVVSGEQLQAAGVSAVEGLVQVSPSLTFTQGDNPGDSSLNIRGIGTTVFSVATEPAVSIVVDDVVMARAGQGFQDLIDVQRVEVLRGPQSTLFGKNASAGLVSVTTSDPTSYLSGKVDGSFAQGGEWQARGIISGPVAKDAGLSVSGYYKDFDGFIDNVSGIGDDKLGGYRNYGGRAKFVYEPHGDLKITLIGDYRNGTNDASPTLRAVDGQAYADAVSPVVPSAKNRDVNLNADTTNDSEQWGVSGRIQARLNDDFQVVSITAMRGWDFTARADVDYTSLSEPVPGVNLWDVNTGTTSLKQYSQELRVVSDDLGGFDVLFGGYAFLLDLDTGFQRRQIFPTGPRSGQFTGSTKNTNLAVFASTNIYLTDTLEMFGGLRLLHETLDWDVYRDPSDVLVAGDSALGGATGVPADFDGKTSDTALVGKIGLRYQLGSLGNAYASYSRGYKGKGFNLIFGAQESYEPVDAEQSDAFEVGAKLQSLDGVWSLNAALFYTKYKNFQSQAQLPGDVAFYLLNAGSTSTKGIELEGTVRPTSLTTLNLGMTLLDARIDSFPLGPCYRGQTAAEGCVDGVQDLSGGDLPNAPDFRLTGSLRQTVPFGDSAPVDGFVMVDGSYQTKVSYQIDQNPRAAQGGFGLVNLSAGVESKDDSYSVTVFVRNLFDQNNVSNIFDSGFNGGRTYQQVLRDGARYWGVRASYSF</sequence>
<dbReference type="PROSITE" id="PS52016">
    <property type="entry name" value="TONB_DEPENDENT_REC_3"/>
    <property type="match status" value="1"/>
</dbReference>
<organism evidence="16 17">
    <name type="scientific">Novosphingobium mangrovi</name>
    <name type="common">ex Hu et al. 2023</name>
    <dbReference type="NCBI Taxonomy" id="2930094"/>
    <lineage>
        <taxon>Bacteria</taxon>
        <taxon>Pseudomonadati</taxon>
        <taxon>Pseudomonadota</taxon>
        <taxon>Alphaproteobacteria</taxon>
        <taxon>Sphingomonadales</taxon>
        <taxon>Sphingomonadaceae</taxon>
        <taxon>Novosphingobium</taxon>
    </lineage>
</organism>
<keyword evidence="5 11" id="KW-0812">Transmembrane</keyword>
<dbReference type="Proteomes" id="UP001162802">
    <property type="component" value="Unassembled WGS sequence"/>
</dbReference>
<feature type="chain" id="PRO_5045488133" evidence="13">
    <location>
        <begin position="28"/>
        <end position="760"/>
    </location>
</feature>
<dbReference type="InterPro" id="IPR012910">
    <property type="entry name" value="Plug_dom"/>
</dbReference>
<dbReference type="PANTHER" id="PTHR32552:SF81">
    <property type="entry name" value="TONB-DEPENDENT OUTER MEMBRANE RECEPTOR"/>
    <property type="match status" value="1"/>
</dbReference>
<keyword evidence="6" id="KW-0408">Iron</keyword>
<dbReference type="InterPro" id="IPR000531">
    <property type="entry name" value="Beta-barrel_TonB"/>
</dbReference>
<dbReference type="InterPro" id="IPR039426">
    <property type="entry name" value="TonB-dep_rcpt-like"/>
</dbReference>
<gene>
    <name evidence="16" type="ORF">MTR65_01180</name>
</gene>
<dbReference type="Pfam" id="PF00593">
    <property type="entry name" value="TonB_dep_Rec_b-barrel"/>
    <property type="match status" value="1"/>
</dbReference>
<evidence type="ECO:0000256" key="2">
    <source>
        <dbReference type="ARBA" id="ARBA00022448"/>
    </source>
</evidence>
<protein>
    <submittedName>
        <fullName evidence="16">TonB-dependent receptor</fullName>
    </submittedName>
</protein>
<keyword evidence="17" id="KW-1185">Reference proteome</keyword>
<dbReference type="PANTHER" id="PTHR32552">
    <property type="entry name" value="FERRICHROME IRON RECEPTOR-RELATED"/>
    <property type="match status" value="1"/>
</dbReference>
<evidence type="ECO:0000256" key="5">
    <source>
        <dbReference type="ARBA" id="ARBA00022692"/>
    </source>
</evidence>
<comment type="subcellular location">
    <subcellularLocation>
        <location evidence="1 11">Cell outer membrane</location>
        <topology evidence="1 11">Multi-pass membrane protein</topology>
    </subcellularLocation>
</comment>
<evidence type="ECO:0000256" key="13">
    <source>
        <dbReference type="SAM" id="SignalP"/>
    </source>
</evidence>
<feature type="domain" description="TonB-dependent receptor-like beta-barrel" evidence="14">
    <location>
        <begin position="256"/>
        <end position="721"/>
    </location>
</feature>
<feature type="signal peptide" evidence="13">
    <location>
        <begin position="1"/>
        <end position="27"/>
    </location>
</feature>
<feature type="domain" description="TonB-dependent receptor plug" evidence="15">
    <location>
        <begin position="56"/>
        <end position="163"/>
    </location>
</feature>
<evidence type="ECO:0000259" key="14">
    <source>
        <dbReference type="Pfam" id="PF00593"/>
    </source>
</evidence>
<dbReference type="EMBL" id="JALHAT010000001">
    <property type="protein sequence ID" value="MCJ1959291.1"/>
    <property type="molecule type" value="Genomic_DNA"/>
</dbReference>
<evidence type="ECO:0000256" key="6">
    <source>
        <dbReference type="ARBA" id="ARBA00023004"/>
    </source>
</evidence>
<evidence type="ECO:0000259" key="15">
    <source>
        <dbReference type="Pfam" id="PF07715"/>
    </source>
</evidence>
<keyword evidence="9 11" id="KW-0472">Membrane</keyword>
<evidence type="ECO:0000256" key="1">
    <source>
        <dbReference type="ARBA" id="ARBA00004571"/>
    </source>
</evidence>
<keyword evidence="13" id="KW-0732">Signal</keyword>
<dbReference type="Pfam" id="PF07715">
    <property type="entry name" value="Plug"/>
    <property type="match status" value="1"/>
</dbReference>
<dbReference type="Gene3D" id="2.40.170.20">
    <property type="entry name" value="TonB-dependent receptor, beta-barrel domain"/>
    <property type="match status" value="1"/>
</dbReference>
<evidence type="ECO:0000256" key="7">
    <source>
        <dbReference type="ARBA" id="ARBA00023065"/>
    </source>
</evidence>